<gene>
    <name evidence="1" type="ORF">NDU88_001104</name>
</gene>
<proteinExistence type="predicted"/>
<comment type="caution">
    <text evidence="1">The sequence shown here is derived from an EMBL/GenBank/DDBJ whole genome shotgun (WGS) entry which is preliminary data.</text>
</comment>
<evidence type="ECO:0000313" key="2">
    <source>
        <dbReference type="Proteomes" id="UP001066276"/>
    </source>
</evidence>
<organism evidence="1 2">
    <name type="scientific">Pleurodeles waltl</name>
    <name type="common">Iberian ribbed newt</name>
    <dbReference type="NCBI Taxonomy" id="8319"/>
    <lineage>
        <taxon>Eukaryota</taxon>
        <taxon>Metazoa</taxon>
        <taxon>Chordata</taxon>
        <taxon>Craniata</taxon>
        <taxon>Vertebrata</taxon>
        <taxon>Euteleostomi</taxon>
        <taxon>Amphibia</taxon>
        <taxon>Batrachia</taxon>
        <taxon>Caudata</taxon>
        <taxon>Salamandroidea</taxon>
        <taxon>Salamandridae</taxon>
        <taxon>Pleurodelinae</taxon>
        <taxon>Pleurodeles</taxon>
    </lineage>
</organism>
<dbReference type="EMBL" id="JANPWB010000006">
    <property type="protein sequence ID" value="KAJ1175819.1"/>
    <property type="molecule type" value="Genomic_DNA"/>
</dbReference>
<reference evidence="1" key="1">
    <citation type="journal article" date="2022" name="bioRxiv">
        <title>Sequencing and chromosome-scale assembly of the giantPleurodeles waltlgenome.</title>
        <authorList>
            <person name="Brown T."/>
            <person name="Elewa A."/>
            <person name="Iarovenko S."/>
            <person name="Subramanian E."/>
            <person name="Araus A.J."/>
            <person name="Petzold A."/>
            <person name="Susuki M."/>
            <person name="Suzuki K.-i.T."/>
            <person name="Hayashi T."/>
            <person name="Toyoda A."/>
            <person name="Oliveira C."/>
            <person name="Osipova E."/>
            <person name="Leigh N.D."/>
            <person name="Simon A."/>
            <person name="Yun M.H."/>
        </authorList>
    </citation>
    <scope>NUCLEOTIDE SEQUENCE</scope>
    <source>
        <strain evidence="1">20211129_DDA</strain>
        <tissue evidence="1">Liver</tissue>
    </source>
</reference>
<evidence type="ECO:0000313" key="1">
    <source>
        <dbReference type="EMBL" id="KAJ1175819.1"/>
    </source>
</evidence>
<dbReference type="Proteomes" id="UP001066276">
    <property type="component" value="Chromosome 3_2"/>
</dbReference>
<sequence>MRLMARPWARVRRAGCEAGPLRGDGRWASAGLGQKHSREHTWHGLHLDRCRMVGVEGEGEDPSQGRQRASSHLIANCSVRCNNHTESRVVIVERFFTYCSGDSCVSMGFSLQLSHLCAVLFIP</sequence>
<dbReference type="AlphaFoldDB" id="A0AAV7TGX5"/>
<keyword evidence="2" id="KW-1185">Reference proteome</keyword>
<name>A0AAV7TGX5_PLEWA</name>
<accession>A0AAV7TGX5</accession>
<protein>
    <submittedName>
        <fullName evidence="1">Uncharacterized protein</fullName>
    </submittedName>
</protein>